<dbReference type="Proteomes" id="UP000798662">
    <property type="component" value="Chromosome 2"/>
</dbReference>
<dbReference type="EMBL" id="CM020619">
    <property type="protein sequence ID" value="KAK1863643.1"/>
    <property type="molecule type" value="Genomic_DNA"/>
</dbReference>
<organism evidence="1 2">
    <name type="scientific">Pyropia yezoensis</name>
    <name type="common">Susabi-nori</name>
    <name type="synonym">Porphyra yezoensis</name>
    <dbReference type="NCBI Taxonomy" id="2788"/>
    <lineage>
        <taxon>Eukaryota</taxon>
        <taxon>Rhodophyta</taxon>
        <taxon>Bangiophyceae</taxon>
        <taxon>Bangiales</taxon>
        <taxon>Bangiaceae</taxon>
        <taxon>Pyropia</taxon>
    </lineage>
</organism>
<reference evidence="1" key="1">
    <citation type="submission" date="2019-11" db="EMBL/GenBank/DDBJ databases">
        <title>Nori genome reveals adaptations in red seaweeds to the harsh intertidal environment.</title>
        <authorList>
            <person name="Wang D."/>
            <person name="Mao Y."/>
        </authorList>
    </citation>
    <scope>NUCLEOTIDE SEQUENCE</scope>
    <source>
        <tissue evidence="1">Gametophyte</tissue>
    </source>
</reference>
<evidence type="ECO:0000313" key="1">
    <source>
        <dbReference type="EMBL" id="KAK1863643.1"/>
    </source>
</evidence>
<protein>
    <submittedName>
        <fullName evidence="1">Uncharacterized protein</fullName>
    </submittedName>
</protein>
<accession>A0ACC3C1J4</accession>
<gene>
    <name evidence="1" type="ORF">I4F81_006197</name>
</gene>
<sequence length="562" mass="57027">MRSLVLSVSTTAVALCTFVRLYVPSARGASPSHFPTLFLASSYPLLSIMMVSVPPFQSRVSKQLMSRRLVQLGVPAEFVSAATDSAMTLIAAAESFEAAAGGPRLTAQLSSVRHGTDVVWARLYDSLHGNRATSHAVTYAYSSALRFSWTSAAMEAVKAGATATAALPIGDAAVVATAAVVPRSLPALPALPDSSVVAAAATAVLPRRIKALKVRRPARSAATDAAAVVVAAAAALEGVFVGLRVAVQISSLSSGGDKARREAVVWARLYDSLHAPGVALGPPVSDSFATALRGTWDEAAPLSVAPSSVSVPPPANSIGAVAAEAALDTSSTPSLGSLTVGTDGWRAHAKETATKQGDTTHERRRLSFSMSTAGTPTTSVAAPVSSPVTAADGSSVDAAVGAGSAAPLPVCGKRGRSGPLADLPLLPHSPLASCEPASAASEDEQPAPRSGLGSGSGGGVGENAGGVRSIASLPPPASVALLFPEDVARRLAAFSARGFPPNALARFEAAVRQAAVEHDVTGMVLCCGNVEELARLLTQYYKGGTSAGALCLARTFIQKECR</sequence>
<evidence type="ECO:0000313" key="2">
    <source>
        <dbReference type="Proteomes" id="UP000798662"/>
    </source>
</evidence>
<name>A0ACC3C1J4_PYRYE</name>
<keyword evidence="2" id="KW-1185">Reference proteome</keyword>
<proteinExistence type="predicted"/>
<comment type="caution">
    <text evidence="1">The sequence shown here is derived from an EMBL/GenBank/DDBJ whole genome shotgun (WGS) entry which is preliminary data.</text>
</comment>